<dbReference type="PROSITE" id="PS51186">
    <property type="entry name" value="GNAT"/>
    <property type="match status" value="1"/>
</dbReference>
<dbReference type="SUPFAM" id="SSF55729">
    <property type="entry name" value="Acyl-CoA N-acyltransferases (Nat)"/>
    <property type="match status" value="1"/>
</dbReference>
<dbReference type="GO" id="GO:0016747">
    <property type="term" value="F:acyltransferase activity, transferring groups other than amino-acyl groups"/>
    <property type="evidence" value="ECO:0007669"/>
    <property type="project" value="InterPro"/>
</dbReference>
<accession>A0A367YVV7</accession>
<dbReference type="PANTHER" id="PTHR43610">
    <property type="entry name" value="BLL6696 PROTEIN"/>
    <property type="match status" value="1"/>
</dbReference>
<keyword evidence="2" id="KW-0808">Transferase</keyword>
<dbReference type="Pfam" id="PF13302">
    <property type="entry name" value="Acetyltransf_3"/>
    <property type="match status" value="1"/>
</dbReference>
<evidence type="ECO:0000313" key="3">
    <source>
        <dbReference type="Proteomes" id="UP000252770"/>
    </source>
</evidence>
<reference evidence="2 3" key="1">
    <citation type="submission" date="2018-07" db="EMBL/GenBank/DDBJ databases">
        <title>Desertimonas flava gen. nov. sp. nov.</title>
        <authorList>
            <person name="Liu S."/>
        </authorList>
    </citation>
    <scope>NUCLEOTIDE SEQUENCE [LARGE SCALE GENOMIC DNA]</scope>
    <source>
        <strain evidence="2 3">16Sb5-5</strain>
    </source>
</reference>
<proteinExistence type="predicted"/>
<organism evidence="2 3">
    <name type="scientific">Desertihabitans brevis</name>
    <dbReference type="NCBI Taxonomy" id="2268447"/>
    <lineage>
        <taxon>Bacteria</taxon>
        <taxon>Bacillati</taxon>
        <taxon>Actinomycetota</taxon>
        <taxon>Actinomycetes</taxon>
        <taxon>Propionibacteriales</taxon>
        <taxon>Propionibacteriaceae</taxon>
        <taxon>Desertihabitans</taxon>
    </lineage>
</organism>
<feature type="domain" description="N-acetyltransferase" evidence="1">
    <location>
        <begin position="16"/>
        <end position="180"/>
    </location>
</feature>
<sequence>MDPSLPLDHPLGGRFVRLDPLTGADYVELHDAIARPEVFAAGYGGGSAGRPGSVEQFATFARRYPWASGGRTWVIRIVGGPDDGRVVGTSSLGDVDPANRRVHLGWTAYTPAVWGTAVNPECKLLLLGHAFDSGFERVHIQTDAVNERSRKAVLALGATQEGVLRHHVLRADGSWRDTVVFSILSAEWPDVRRRLVERLRSLDEAPVRLR</sequence>
<dbReference type="InterPro" id="IPR016181">
    <property type="entry name" value="Acyl_CoA_acyltransferase"/>
</dbReference>
<dbReference type="InterPro" id="IPR000182">
    <property type="entry name" value="GNAT_dom"/>
</dbReference>
<dbReference type="AlphaFoldDB" id="A0A367YVV7"/>
<evidence type="ECO:0000259" key="1">
    <source>
        <dbReference type="PROSITE" id="PS51186"/>
    </source>
</evidence>
<dbReference type="RefSeq" id="WP_114126134.1">
    <property type="nucleotide sequence ID" value="NZ_QOUI01000004.1"/>
</dbReference>
<name>A0A367YVV7_9ACTN</name>
<protein>
    <submittedName>
        <fullName evidence="2">N-acetyltransferase</fullName>
    </submittedName>
</protein>
<evidence type="ECO:0000313" key="2">
    <source>
        <dbReference type="EMBL" id="RCK69948.1"/>
    </source>
</evidence>
<gene>
    <name evidence="2" type="ORF">DT076_08015</name>
</gene>
<keyword evidence="3" id="KW-1185">Reference proteome</keyword>
<dbReference type="EMBL" id="QOUI01000004">
    <property type="protein sequence ID" value="RCK69948.1"/>
    <property type="molecule type" value="Genomic_DNA"/>
</dbReference>
<dbReference type="Gene3D" id="3.40.630.30">
    <property type="match status" value="1"/>
</dbReference>
<comment type="caution">
    <text evidence="2">The sequence shown here is derived from an EMBL/GenBank/DDBJ whole genome shotgun (WGS) entry which is preliminary data.</text>
</comment>
<dbReference type="Proteomes" id="UP000252770">
    <property type="component" value="Unassembled WGS sequence"/>
</dbReference>
<dbReference type="PANTHER" id="PTHR43610:SF1">
    <property type="entry name" value="N-ACETYLTRANSFERASE DOMAIN-CONTAINING PROTEIN"/>
    <property type="match status" value="1"/>
</dbReference>